<feature type="non-terminal residue" evidence="1">
    <location>
        <position position="120"/>
    </location>
</feature>
<dbReference type="InterPro" id="IPR023198">
    <property type="entry name" value="PGP-like_dom2"/>
</dbReference>
<evidence type="ECO:0000313" key="1">
    <source>
        <dbReference type="EMBL" id="KKK73280.1"/>
    </source>
</evidence>
<proteinExistence type="predicted"/>
<sequence length="120" mass="13984">MKNVSCIIFDLGGVLVNWHNSWLIDELCQRFRLSKKNLTEEFENNIVSLSTGKINEIEFWHLIGRKIDSYHLENLKDSLYDDIFRRLISINDSVYSLTKKLKEKGMALGILSNTEQVTFS</sequence>
<comment type="caution">
    <text evidence="1">The sequence shown here is derived from an EMBL/GenBank/DDBJ whole genome shotgun (WGS) entry which is preliminary data.</text>
</comment>
<dbReference type="Gene3D" id="3.40.50.1000">
    <property type="entry name" value="HAD superfamily/HAD-like"/>
    <property type="match status" value="1"/>
</dbReference>
<dbReference type="AlphaFoldDB" id="A0A0F8YHR4"/>
<name>A0A0F8YHR4_9ZZZZ</name>
<dbReference type="Gene3D" id="1.10.150.240">
    <property type="entry name" value="Putative phosphatase, domain 2"/>
    <property type="match status" value="1"/>
</dbReference>
<dbReference type="PANTHER" id="PTHR43611:SF3">
    <property type="entry name" value="FLAVIN MONONUCLEOTIDE HYDROLASE 1, CHLOROPLATIC"/>
    <property type="match status" value="1"/>
</dbReference>
<dbReference type="PANTHER" id="PTHR43611">
    <property type="entry name" value="ALPHA-D-GLUCOSE 1-PHOSPHATE PHOSPHATASE"/>
    <property type="match status" value="1"/>
</dbReference>
<dbReference type="InterPro" id="IPR023214">
    <property type="entry name" value="HAD_sf"/>
</dbReference>
<dbReference type="SUPFAM" id="SSF56784">
    <property type="entry name" value="HAD-like"/>
    <property type="match status" value="1"/>
</dbReference>
<dbReference type="InterPro" id="IPR036412">
    <property type="entry name" value="HAD-like_sf"/>
</dbReference>
<evidence type="ECO:0008006" key="2">
    <source>
        <dbReference type="Google" id="ProtNLM"/>
    </source>
</evidence>
<gene>
    <name evidence="1" type="ORF">LCGC14_2895440</name>
</gene>
<protein>
    <recommendedName>
        <fullName evidence="2">HAD family hydrolase</fullName>
    </recommendedName>
</protein>
<accession>A0A0F8YHR4</accession>
<dbReference type="EMBL" id="LAZR01056857">
    <property type="protein sequence ID" value="KKK73280.1"/>
    <property type="molecule type" value="Genomic_DNA"/>
</dbReference>
<reference evidence="1" key="1">
    <citation type="journal article" date="2015" name="Nature">
        <title>Complex archaea that bridge the gap between prokaryotes and eukaryotes.</title>
        <authorList>
            <person name="Spang A."/>
            <person name="Saw J.H."/>
            <person name="Jorgensen S.L."/>
            <person name="Zaremba-Niedzwiedzka K."/>
            <person name="Martijn J."/>
            <person name="Lind A.E."/>
            <person name="van Eijk R."/>
            <person name="Schleper C."/>
            <person name="Guy L."/>
            <person name="Ettema T.J."/>
        </authorList>
    </citation>
    <scope>NUCLEOTIDE SEQUENCE</scope>
</reference>
<organism evidence="1">
    <name type="scientific">marine sediment metagenome</name>
    <dbReference type="NCBI Taxonomy" id="412755"/>
    <lineage>
        <taxon>unclassified sequences</taxon>
        <taxon>metagenomes</taxon>
        <taxon>ecological metagenomes</taxon>
    </lineage>
</organism>